<accession>A0ABV6BBL8</accession>
<dbReference type="EMBL" id="JBHLXP010000001">
    <property type="protein sequence ID" value="MFC0047413.1"/>
    <property type="molecule type" value="Genomic_DNA"/>
</dbReference>
<organism evidence="4 5">
    <name type="scientific">Rheinheimera tilapiae</name>
    <dbReference type="NCBI Taxonomy" id="875043"/>
    <lineage>
        <taxon>Bacteria</taxon>
        <taxon>Pseudomonadati</taxon>
        <taxon>Pseudomonadota</taxon>
        <taxon>Gammaproteobacteria</taxon>
        <taxon>Chromatiales</taxon>
        <taxon>Chromatiaceae</taxon>
        <taxon>Rheinheimera</taxon>
    </lineage>
</organism>
<dbReference type="InterPro" id="IPR011250">
    <property type="entry name" value="OMP/PagP_B-barrel"/>
</dbReference>
<reference evidence="4 5" key="1">
    <citation type="submission" date="2024-09" db="EMBL/GenBank/DDBJ databases">
        <authorList>
            <person name="Sun Q."/>
            <person name="Mori K."/>
        </authorList>
    </citation>
    <scope>NUCLEOTIDE SEQUENCE [LARGE SCALE GENOMIC DNA]</scope>
    <source>
        <strain evidence="4 5">KCTC 23315</strain>
    </source>
</reference>
<dbReference type="SUPFAM" id="SSF56925">
    <property type="entry name" value="OMPA-like"/>
    <property type="match status" value="1"/>
</dbReference>
<evidence type="ECO:0000313" key="4">
    <source>
        <dbReference type="EMBL" id="MFC0047413.1"/>
    </source>
</evidence>
<feature type="chain" id="PRO_5046044328" evidence="2">
    <location>
        <begin position="20"/>
        <end position="190"/>
    </location>
</feature>
<evidence type="ECO:0000256" key="1">
    <source>
        <dbReference type="ARBA" id="ARBA00022729"/>
    </source>
</evidence>
<feature type="domain" description="Outer membrane protein beta-barrel" evidence="3">
    <location>
        <begin position="9"/>
        <end position="190"/>
    </location>
</feature>
<dbReference type="Pfam" id="PF13505">
    <property type="entry name" value="OMP_b-brl"/>
    <property type="match status" value="1"/>
</dbReference>
<evidence type="ECO:0000256" key="2">
    <source>
        <dbReference type="SAM" id="SignalP"/>
    </source>
</evidence>
<evidence type="ECO:0000313" key="5">
    <source>
        <dbReference type="Proteomes" id="UP001589813"/>
    </source>
</evidence>
<dbReference type="Gene3D" id="2.40.160.20">
    <property type="match status" value="1"/>
</dbReference>
<gene>
    <name evidence="4" type="ORF">ACFFJP_03790</name>
</gene>
<sequence>MLNKAIFGFMLLAAGAAQAESAHPLYAGLVLQSNTLKVTAVTGYAKYEPAMTGVTLGYEFADYFALEGRALKDSNSDEIRPVQLKVNSQFQLQLRAHYPVLEQVRVYTTLSHVRSNYEMHATPNGSGGSTTRFSQSGAGYAAGIEYLLTPQWKFAVEQQWLPEEDLTDRLTGTNISTDAKALTFSASYAF</sequence>
<dbReference type="InterPro" id="IPR027385">
    <property type="entry name" value="Beta-barrel_OMP"/>
</dbReference>
<name>A0ABV6BBL8_9GAMM</name>
<evidence type="ECO:0000259" key="3">
    <source>
        <dbReference type="Pfam" id="PF13505"/>
    </source>
</evidence>
<keyword evidence="5" id="KW-1185">Reference proteome</keyword>
<feature type="signal peptide" evidence="2">
    <location>
        <begin position="1"/>
        <end position="19"/>
    </location>
</feature>
<dbReference type="Proteomes" id="UP001589813">
    <property type="component" value="Unassembled WGS sequence"/>
</dbReference>
<dbReference type="RefSeq" id="WP_377240685.1">
    <property type="nucleotide sequence ID" value="NZ_JBHLXP010000001.1"/>
</dbReference>
<proteinExistence type="predicted"/>
<comment type="caution">
    <text evidence="4">The sequence shown here is derived from an EMBL/GenBank/DDBJ whole genome shotgun (WGS) entry which is preliminary data.</text>
</comment>
<keyword evidence="1 2" id="KW-0732">Signal</keyword>
<protein>
    <submittedName>
        <fullName evidence="4">Outer membrane beta-barrel protein</fullName>
    </submittedName>
</protein>